<proteinExistence type="predicted"/>
<evidence type="ECO:0000313" key="5">
    <source>
        <dbReference type="Proteomes" id="UP001371305"/>
    </source>
</evidence>
<dbReference type="InterPro" id="IPR005181">
    <property type="entry name" value="SASA"/>
</dbReference>
<dbReference type="InterPro" id="IPR036514">
    <property type="entry name" value="SGNH_hydro_sf"/>
</dbReference>
<dbReference type="PANTHER" id="PTHR31988:SF19">
    <property type="entry name" value="9-O-ACETYL-N-ACETYLNEURAMINIC ACID DEACETYLASE-RELATED"/>
    <property type="match status" value="1"/>
</dbReference>
<evidence type="ECO:0000256" key="1">
    <source>
        <dbReference type="ARBA" id="ARBA00022801"/>
    </source>
</evidence>
<evidence type="ECO:0000259" key="3">
    <source>
        <dbReference type="Pfam" id="PF03629"/>
    </source>
</evidence>
<evidence type="ECO:0000313" key="4">
    <source>
        <dbReference type="EMBL" id="MEK7951477.1"/>
    </source>
</evidence>
<dbReference type="Proteomes" id="UP001371305">
    <property type="component" value="Unassembled WGS sequence"/>
</dbReference>
<dbReference type="Pfam" id="PF03629">
    <property type="entry name" value="SASA"/>
    <property type="match status" value="1"/>
</dbReference>
<gene>
    <name evidence="4" type="ORF">WKV53_13250</name>
</gene>
<keyword evidence="5" id="KW-1185">Reference proteome</keyword>
<dbReference type="RefSeq" id="WP_341405081.1">
    <property type="nucleotide sequence ID" value="NZ_JBBUKT010000004.1"/>
</dbReference>
<reference evidence="4 5" key="1">
    <citation type="submission" date="2024-04" db="EMBL/GenBank/DDBJ databases">
        <title>Luteolibacter sp. isolated from soil.</title>
        <authorList>
            <person name="An J."/>
        </authorList>
    </citation>
    <scope>NUCLEOTIDE SEQUENCE [LARGE SCALE GENOMIC DNA]</scope>
    <source>
        <strain evidence="4 5">Y139</strain>
    </source>
</reference>
<comment type="caution">
    <text evidence="4">The sequence shown here is derived from an EMBL/GenBank/DDBJ whole genome shotgun (WGS) entry which is preliminary data.</text>
</comment>
<organism evidence="4 5">
    <name type="scientific">Luteolibacter soli</name>
    <dbReference type="NCBI Taxonomy" id="3135280"/>
    <lineage>
        <taxon>Bacteria</taxon>
        <taxon>Pseudomonadati</taxon>
        <taxon>Verrucomicrobiota</taxon>
        <taxon>Verrucomicrobiia</taxon>
        <taxon>Verrucomicrobiales</taxon>
        <taxon>Verrucomicrobiaceae</taxon>
        <taxon>Luteolibacter</taxon>
    </lineage>
</organism>
<feature type="signal peptide" evidence="2">
    <location>
        <begin position="1"/>
        <end position="19"/>
    </location>
</feature>
<evidence type="ECO:0000256" key="2">
    <source>
        <dbReference type="SAM" id="SignalP"/>
    </source>
</evidence>
<feature type="chain" id="PRO_5047103257" evidence="2">
    <location>
        <begin position="20"/>
        <end position="270"/>
    </location>
</feature>
<keyword evidence="2" id="KW-0732">Signal</keyword>
<protein>
    <submittedName>
        <fullName evidence="4">Sialate O-acetylesterase</fullName>
    </submittedName>
</protein>
<keyword evidence="1" id="KW-0378">Hydrolase</keyword>
<dbReference type="Gene3D" id="3.40.50.1110">
    <property type="entry name" value="SGNH hydrolase"/>
    <property type="match status" value="1"/>
</dbReference>
<feature type="domain" description="Sialate O-acetylesterase" evidence="3">
    <location>
        <begin position="34"/>
        <end position="260"/>
    </location>
</feature>
<dbReference type="PANTHER" id="PTHR31988">
    <property type="entry name" value="ESTERASE, PUTATIVE (DUF303)-RELATED"/>
    <property type="match status" value="1"/>
</dbReference>
<accession>A0ABU9AUP1</accession>
<dbReference type="EMBL" id="JBBUKT010000004">
    <property type="protein sequence ID" value="MEK7951477.1"/>
    <property type="molecule type" value="Genomic_DNA"/>
</dbReference>
<name>A0ABU9AUP1_9BACT</name>
<dbReference type="InterPro" id="IPR052940">
    <property type="entry name" value="Carb_Esterase_6"/>
</dbReference>
<sequence length="270" mass="29277">MRRILAIVLACLFTGPTHAQSKPATTPLPAKENFHLYLLMGQSNMVGRDRKGMDTSAENPRILSLNPEGQWVIAKDPLHPKIGAIEPGIGPGLSFATEMLKDEKNPKVTIGLIPCAVGGTPLKRWVKDGDLYKQAIERAKAASKDGVIKGVLWHQGESDTEKPENADTYGTRLTGMLKDLRKDLSQPDLPIVVGQLGEFLALTPEKFPCAATVQAAIKKIPDTVPHTGYADSAGLGHKGDKLHFNTEGAKEFGTRFATAMKDLQKPKKKP</sequence>
<dbReference type="SUPFAM" id="SSF52266">
    <property type="entry name" value="SGNH hydrolase"/>
    <property type="match status" value="1"/>
</dbReference>